<accession>A0A6L2LZW3</accession>
<name>A0A6L2LZW3_TANCI</name>
<comment type="caution">
    <text evidence="1">The sequence shown here is derived from an EMBL/GenBank/DDBJ whole genome shotgun (WGS) entry which is preliminary data.</text>
</comment>
<evidence type="ECO:0000313" key="1">
    <source>
        <dbReference type="EMBL" id="GEU67336.1"/>
    </source>
</evidence>
<dbReference type="AlphaFoldDB" id="A0A6L2LZW3"/>
<reference evidence="1" key="1">
    <citation type="journal article" date="2019" name="Sci. Rep.">
        <title>Draft genome of Tanacetum cinerariifolium, the natural source of mosquito coil.</title>
        <authorList>
            <person name="Yamashiro T."/>
            <person name="Shiraishi A."/>
            <person name="Satake H."/>
            <person name="Nakayama K."/>
        </authorList>
    </citation>
    <scope>NUCLEOTIDE SEQUENCE</scope>
</reference>
<proteinExistence type="predicted"/>
<protein>
    <submittedName>
        <fullName evidence="1">MAK10-like protein</fullName>
    </submittedName>
</protein>
<gene>
    <name evidence="1" type="ORF">Tci_039314</name>
</gene>
<dbReference type="EMBL" id="BKCJ010005545">
    <property type="protein sequence ID" value="GEU67336.1"/>
    <property type="molecule type" value="Genomic_DNA"/>
</dbReference>
<sequence length="260" mass="29509">MAFRGITRDLGSFGEETDEMANLHQILEEVLLTARGDGVTGITRRRRDPSGDGSIFSMSYLFRNPFSSTTMGYENPICALGDYSKSSHEGYRNTIELPVGNNVLPLRFDTIRLVQNGCSFHELRSKDPNQHLKDFLILVDSFDLDGGNRERTRLPHTKRMEIFKNAIFKQHEEINDRMTEMFSLLKELTTSKTPKKVLVRKEAKFFVTKNGNSTSLARGEEETSDKIDVAYGKDIENPTRTEMGMQVKEAKKNNEARGAC</sequence>
<organism evidence="1">
    <name type="scientific">Tanacetum cinerariifolium</name>
    <name type="common">Dalmatian daisy</name>
    <name type="synonym">Chrysanthemum cinerariifolium</name>
    <dbReference type="NCBI Taxonomy" id="118510"/>
    <lineage>
        <taxon>Eukaryota</taxon>
        <taxon>Viridiplantae</taxon>
        <taxon>Streptophyta</taxon>
        <taxon>Embryophyta</taxon>
        <taxon>Tracheophyta</taxon>
        <taxon>Spermatophyta</taxon>
        <taxon>Magnoliopsida</taxon>
        <taxon>eudicotyledons</taxon>
        <taxon>Gunneridae</taxon>
        <taxon>Pentapetalae</taxon>
        <taxon>asterids</taxon>
        <taxon>campanulids</taxon>
        <taxon>Asterales</taxon>
        <taxon>Asteraceae</taxon>
        <taxon>Asteroideae</taxon>
        <taxon>Anthemideae</taxon>
        <taxon>Anthemidinae</taxon>
        <taxon>Tanacetum</taxon>
    </lineage>
</organism>